<dbReference type="OrthoDB" id="9975959at2759"/>
<feature type="region of interest" description="Disordered" evidence="11">
    <location>
        <begin position="1"/>
        <end position="62"/>
    </location>
</feature>
<keyword evidence="14" id="KW-1185">Reference proteome</keyword>
<evidence type="ECO:0000256" key="11">
    <source>
        <dbReference type="SAM" id="MobiDB-lite"/>
    </source>
</evidence>
<evidence type="ECO:0000256" key="1">
    <source>
        <dbReference type="ARBA" id="ARBA00001936"/>
    </source>
</evidence>
<dbReference type="InterPro" id="IPR051547">
    <property type="entry name" value="TDP2-like"/>
</dbReference>
<accession>A0A2S5BAV6</accession>
<dbReference type="InterPro" id="IPR036691">
    <property type="entry name" value="Endo/exonu/phosph_ase_sf"/>
</dbReference>
<dbReference type="AlphaFoldDB" id="A0A2S5BAV6"/>
<evidence type="ECO:0000313" key="14">
    <source>
        <dbReference type="Proteomes" id="UP000237144"/>
    </source>
</evidence>
<evidence type="ECO:0000256" key="2">
    <source>
        <dbReference type="ARBA" id="ARBA00001946"/>
    </source>
</evidence>
<dbReference type="GO" id="GO:0006302">
    <property type="term" value="P:double-strand break repair"/>
    <property type="evidence" value="ECO:0007669"/>
    <property type="project" value="TreeGrafter"/>
</dbReference>
<evidence type="ECO:0000256" key="10">
    <source>
        <dbReference type="ARBA" id="ARBA00023242"/>
    </source>
</evidence>
<dbReference type="Proteomes" id="UP000237144">
    <property type="component" value="Unassembled WGS sequence"/>
</dbReference>
<keyword evidence="7" id="KW-0378">Hydrolase</keyword>
<dbReference type="GO" id="GO:0046872">
    <property type="term" value="F:metal ion binding"/>
    <property type="evidence" value="ECO:0007669"/>
    <property type="project" value="UniProtKB-KW"/>
</dbReference>
<evidence type="ECO:0000256" key="5">
    <source>
        <dbReference type="ARBA" id="ARBA00022723"/>
    </source>
</evidence>
<comment type="cofactor">
    <cofactor evidence="2">
        <name>Mg(2+)</name>
        <dbReference type="ChEBI" id="CHEBI:18420"/>
    </cofactor>
</comment>
<reference evidence="13 14" key="1">
    <citation type="journal article" date="2018" name="Front. Microbiol.">
        <title>Prospects for Fungal Bioremediation of Acidic Radioactive Waste Sites: Characterization and Genome Sequence of Rhodotorula taiwanensis MD1149.</title>
        <authorList>
            <person name="Tkavc R."/>
            <person name="Matrosova V.Y."/>
            <person name="Grichenko O.E."/>
            <person name="Gostincar C."/>
            <person name="Volpe R.P."/>
            <person name="Klimenkova P."/>
            <person name="Gaidamakova E.K."/>
            <person name="Zhou C.E."/>
            <person name="Stewart B.J."/>
            <person name="Lyman M.G."/>
            <person name="Malfatti S.A."/>
            <person name="Rubinfeld B."/>
            <person name="Courtot M."/>
            <person name="Singh J."/>
            <person name="Dalgard C.L."/>
            <person name="Hamilton T."/>
            <person name="Frey K.G."/>
            <person name="Gunde-Cimerman N."/>
            <person name="Dugan L."/>
            <person name="Daly M.J."/>
        </authorList>
    </citation>
    <scope>NUCLEOTIDE SEQUENCE [LARGE SCALE GENOMIC DNA]</scope>
    <source>
        <strain evidence="13 14">MD1149</strain>
    </source>
</reference>
<evidence type="ECO:0000259" key="12">
    <source>
        <dbReference type="Pfam" id="PF03372"/>
    </source>
</evidence>
<evidence type="ECO:0000313" key="13">
    <source>
        <dbReference type="EMBL" id="POY73909.1"/>
    </source>
</evidence>
<feature type="region of interest" description="Disordered" evidence="11">
    <location>
        <begin position="388"/>
        <end position="417"/>
    </location>
</feature>
<name>A0A2S5BAV6_9BASI</name>
<comment type="caution">
    <text evidence="13">The sequence shown here is derived from an EMBL/GenBank/DDBJ whole genome shotgun (WGS) entry which is preliminary data.</text>
</comment>
<keyword evidence="6" id="KW-0227">DNA damage</keyword>
<keyword evidence="5" id="KW-0479">Metal-binding</keyword>
<dbReference type="InterPro" id="IPR005135">
    <property type="entry name" value="Endo/exonuclease/phosphatase"/>
</dbReference>
<protein>
    <recommendedName>
        <fullName evidence="12">Endonuclease/exonuclease/phosphatase domain-containing protein</fullName>
    </recommendedName>
</protein>
<evidence type="ECO:0000256" key="8">
    <source>
        <dbReference type="ARBA" id="ARBA00022842"/>
    </source>
</evidence>
<dbReference type="GO" id="GO:0005737">
    <property type="term" value="C:cytoplasm"/>
    <property type="evidence" value="ECO:0007669"/>
    <property type="project" value="TreeGrafter"/>
</dbReference>
<gene>
    <name evidence="13" type="ORF">BMF94_3080</name>
</gene>
<proteinExistence type="predicted"/>
<dbReference type="Pfam" id="PF03372">
    <property type="entry name" value="Exo_endo_phos"/>
    <property type="match status" value="1"/>
</dbReference>
<dbReference type="GO" id="GO:0070260">
    <property type="term" value="F:5'-tyrosyl-DNA phosphodiesterase activity"/>
    <property type="evidence" value="ECO:0007669"/>
    <property type="project" value="TreeGrafter"/>
</dbReference>
<keyword evidence="10" id="KW-0539">Nucleus</keyword>
<evidence type="ECO:0000256" key="3">
    <source>
        <dbReference type="ARBA" id="ARBA00004322"/>
    </source>
</evidence>
<dbReference type="GO" id="GO:0004518">
    <property type="term" value="F:nuclease activity"/>
    <property type="evidence" value="ECO:0007669"/>
    <property type="project" value="UniProtKB-KW"/>
</dbReference>
<evidence type="ECO:0000256" key="7">
    <source>
        <dbReference type="ARBA" id="ARBA00022801"/>
    </source>
</evidence>
<keyword evidence="4" id="KW-0540">Nuclease</keyword>
<comment type="cofactor">
    <cofactor evidence="1">
        <name>Mn(2+)</name>
        <dbReference type="ChEBI" id="CHEBI:29035"/>
    </cofactor>
</comment>
<dbReference type="Gene3D" id="3.60.10.10">
    <property type="entry name" value="Endonuclease/exonuclease/phosphatase"/>
    <property type="match status" value="1"/>
</dbReference>
<feature type="compositionally biased region" description="Basic and acidic residues" evidence="11">
    <location>
        <begin position="42"/>
        <end position="51"/>
    </location>
</feature>
<organism evidence="13 14">
    <name type="scientific">Rhodotorula taiwanensis</name>
    <dbReference type="NCBI Taxonomy" id="741276"/>
    <lineage>
        <taxon>Eukaryota</taxon>
        <taxon>Fungi</taxon>
        <taxon>Dikarya</taxon>
        <taxon>Basidiomycota</taxon>
        <taxon>Pucciniomycotina</taxon>
        <taxon>Microbotryomycetes</taxon>
        <taxon>Sporidiobolales</taxon>
        <taxon>Sporidiobolaceae</taxon>
        <taxon>Rhodotorula</taxon>
    </lineage>
</organism>
<feature type="compositionally biased region" description="Basic and acidic residues" evidence="11">
    <location>
        <begin position="400"/>
        <end position="412"/>
    </location>
</feature>
<evidence type="ECO:0000256" key="6">
    <source>
        <dbReference type="ARBA" id="ARBA00022763"/>
    </source>
</evidence>
<dbReference type="PANTHER" id="PTHR15822">
    <property type="entry name" value="TRAF AND TNF RECEPTOR-ASSOCIATED PROTEIN"/>
    <property type="match status" value="1"/>
</dbReference>
<dbReference type="EMBL" id="PJQD01000033">
    <property type="protein sequence ID" value="POY73909.1"/>
    <property type="molecule type" value="Genomic_DNA"/>
</dbReference>
<feature type="domain" description="Endonuclease/exonuclease/phosphatase" evidence="12">
    <location>
        <begin position="112"/>
        <end position="393"/>
    </location>
</feature>
<evidence type="ECO:0000256" key="9">
    <source>
        <dbReference type="ARBA" id="ARBA00023204"/>
    </source>
</evidence>
<dbReference type="GO" id="GO:0003697">
    <property type="term" value="F:single-stranded DNA binding"/>
    <property type="evidence" value="ECO:0007669"/>
    <property type="project" value="TreeGrafter"/>
</dbReference>
<keyword evidence="9" id="KW-0234">DNA repair</keyword>
<evidence type="ECO:0000256" key="4">
    <source>
        <dbReference type="ARBA" id="ARBA00022722"/>
    </source>
</evidence>
<comment type="subcellular location">
    <subcellularLocation>
        <location evidence="3">Nucleus</location>
        <location evidence="3">PML body</location>
    </subcellularLocation>
</comment>
<dbReference type="PANTHER" id="PTHR15822:SF4">
    <property type="entry name" value="TYROSYL-DNA PHOSPHODIESTERASE 2"/>
    <property type="match status" value="1"/>
</dbReference>
<dbReference type="SUPFAM" id="SSF56219">
    <property type="entry name" value="DNase I-like"/>
    <property type="match status" value="1"/>
</dbReference>
<keyword evidence="8" id="KW-0460">Magnesium</keyword>
<sequence length="469" mass="51554">MPKAARHVSALAHRATEHKRWSADAAQDASTLSTRRHHHDGRKQAIERVQRQQDTPGAKTRPRATLTTALEWTEVGLQHYDRATSRWTRLDLSTLPDRAPHFTDSTSTLRLMTYNTYSCDPSHTQSQTRALLAVLEQARADIIALQEVSDGFFRALQNWAARDSTSRRKDGGHEWVMTAAQDFWHAAGPNAAKGPRRKKGQREACLLLLRRGLVGTGSTVRIGRLDKAKDEGGKAALALSLVSDGQEKLRLVTSHFSALPQNATLRERQFRSCYDFLARPTATSCARLQLGAKPPLCVFLGDTNASASAELDLLYEPPLSLVDAMHASADSLARQRDARNIGGSTSSAAAAAAADFRVRPTFGHLYPYVTASSRGRPRKPRRIDRIYLSSHPLSASPPNDRSETRDADRDAIETPCGPSSAAAAAARVEAYFHLGQEPLVGRDERDRLGKDGRRYASDHEAVCIDLSLS</sequence>